<dbReference type="Proteomes" id="UP000694415">
    <property type="component" value="Unplaced"/>
</dbReference>
<keyword evidence="2" id="KW-1185">Reference proteome</keyword>
<dbReference type="AlphaFoldDB" id="A0A8C6IKF8"/>
<evidence type="ECO:0000313" key="1">
    <source>
        <dbReference type="Ensembl" id="ENSMSIP00000037847.1"/>
    </source>
</evidence>
<organism evidence="1 2">
    <name type="scientific">Mus spicilegus</name>
    <name type="common">Mound-building mouse</name>
    <dbReference type="NCBI Taxonomy" id="10103"/>
    <lineage>
        <taxon>Eukaryota</taxon>
        <taxon>Metazoa</taxon>
        <taxon>Chordata</taxon>
        <taxon>Craniata</taxon>
        <taxon>Vertebrata</taxon>
        <taxon>Euteleostomi</taxon>
        <taxon>Mammalia</taxon>
        <taxon>Eutheria</taxon>
        <taxon>Euarchontoglires</taxon>
        <taxon>Glires</taxon>
        <taxon>Rodentia</taxon>
        <taxon>Myomorpha</taxon>
        <taxon>Muroidea</taxon>
        <taxon>Muridae</taxon>
        <taxon>Murinae</taxon>
        <taxon>Mus</taxon>
        <taxon>Mus</taxon>
    </lineage>
</organism>
<accession>A0A8C6IKF8</accession>
<proteinExistence type="predicted"/>
<name>A0A8C6IKF8_MUSSI</name>
<dbReference type="Ensembl" id="ENSMSIT00000047765.1">
    <property type="protein sequence ID" value="ENSMSIP00000037847.1"/>
    <property type="gene ID" value="ENSMSIG00000031523.1"/>
</dbReference>
<reference evidence="1" key="2">
    <citation type="submission" date="2025-09" db="UniProtKB">
        <authorList>
            <consortium name="Ensembl"/>
        </authorList>
    </citation>
    <scope>IDENTIFICATION</scope>
</reference>
<evidence type="ECO:0000313" key="2">
    <source>
        <dbReference type="Proteomes" id="UP000694415"/>
    </source>
</evidence>
<sequence>MVRTPVLTGVPNSTELLSCWKIAAQFSCLMGFFRSGYPKTEHGTEAASPVSCAPNLSINLPGLGTLATSFKGCRRNSPNTKLSCDDRPLLAPSGNEWVAVYLG</sequence>
<reference evidence="1" key="1">
    <citation type="submission" date="2025-08" db="UniProtKB">
        <authorList>
            <consortium name="Ensembl"/>
        </authorList>
    </citation>
    <scope>IDENTIFICATION</scope>
</reference>
<protein>
    <submittedName>
        <fullName evidence="1">Uncharacterized protein</fullName>
    </submittedName>
</protein>